<gene>
    <name evidence="2" type="ORF">TPC1_17066</name>
</gene>
<protein>
    <recommendedName>
        <fullName evidence="3">Transmembrane protein</fullName>
    </recommendedName>
</protein>
<feature type="transmembrane region" description="Helical" evidence="1">
    <location>
        <begin position="484"/>
        <end position="505"/>
    </location>
</feature>
<dbReference type="EMBL" id="GDID01005257">
    <property type="protein sequence ID" value="JAP91349.1"/>
    <property type="molecule type" value="Transcribed_RNA"/>
</dbReference>
<evidence type="ECO:0008006" key="3">
    <source>
        <dbReference type="Google" id="ProtNLM"/>
    </source>
</evidence>
<keyword evidence="1" id="KW-1133">Transmembrane helix</keyword>
<feature type="non-terminal residue" evidence="2">
    <location>
        <position position="1"/>
    </location>
</feature>
<organism evidence="2">
    <name type="scientific">Trepomonas sp. PC1</name>
    <dbReference type="NCBI Taxonomy" id="1076344"/>
    <lineage>
        <taxon>Eukaryota</taxon>
        <taxon>Metamonada</taxon>
        <taxon>Diplomonadida</taxon>
        <taxon>Hexamitidae</taxon>
        <taxon>Hexamitinae</taxon>
        <taxon>Trepomonas</taxon>
    </lineage>
</organism>
<evidence type="ECO:0000256" key="1">
    <source>
        <dbReference type="SAM" id="Phobius"/>
    </source>
</evidence>
<accession>A0A146K765</accession>
<evidence type="ECO:0000313" key="2">
    <source>
        <dbReference type="EMBL" id="JAP91349.1"/>
    </source>
</evidence>
<proteinExistence type="predicted"/>
<name>A0A146K765_9EUKA</name>
<reference evidence="2" key="1">
    <citation type="submission" date="2015-07" db="EMBL/GenBank/DDBJ databases">
        <title>Adaptation to a free-living lifestyle via gene acquisitions in the diplomonad Trepomonas sp. PC1.</title>
        <authorList>
            <person name="Xu F."/>
            <person name="Jerlstrom-Hultqvist J."/>
            <person name="Kolisko M."/>
            <person name="Simpson A.G.B."/>
            <person name="Roger A.J."/>
            <person name="Svard S.G."/>
            <person name="Andersson J.O."/>
        </authorList>
    </citation>
    <scope>NUCLEOTIDE SEQUENCE</scope>
    <source>
        <strain evidence="2">PC1</strain>
    </source>
</reference>
<keyword evidence="1" id="KW-0812">Transmembrane</keyword>
<dbReference type="AlphaFoldDB" id="A0A146K765"/>
<sequence>LRSFQLTTIIQAQSLKNCYYDNSVLQIHKINSSICAKLNSTHNSQCDVLSPGVKATFYLDNVLNPVAKIFDFDYQTTDKICVQADQNSVDSVYTAKLTIETLDYISNVTLGRTEAVTTLLDSCFTNSVLQLYLLQTCFTADPTYLCSIDTTDITQHLFKAKLEIYPLENESGDDDEMVVQDLNPTASIANNKLSICVNHNIESILNKTLFPVVKLELFVFDGLMLSQYVVSADHIEQIEPANGYQQIAGIISHEEIIITPIANSLGDQMHNDMLLLPDYSSFGHFMARCGNNLYFFPRNDKFQYDSNISTYYYCPYYKEIGLTSNYSRCMEMMTNFRKEDFSRCRMMMTISVNTDSFQFFYFNLDPTDFQLMHLQNISSYLTESQFTLNFTFDVNNKIKRMLTVSSFNVTQTQQQFLVEQVVYTTALQSSVQLISSLELKNQIKNGTYKVVSLWDNGVKTDELEIHDLQTDDAEILQQKLWQQVAMQVVITITIFVIAIGVQHLIDKFRAQKNKNKNTLEKMKAIEK</sequence>
<keyword evidence="1" id="KW-0472">Membrane</keyword>